<comment type="catalytic activity">
    <reaction evidence="1 6">
        <text>Cleavage of hydrophobic, N-terminal signal or leader sequences from secreted and periplasmic proteins.</text>
        <dbReference type="EC" id="3.4.21.89"/>
    </reaction>
</comment>
<accession>A0A081C124</accession>
<dbReference type="Proteomes" id="UP000030661">
    <property type="component" value="Unassembled WGS sequence"/>
</dbReference>
<gene>
    <name evidence="8" type="ORF">U27_05252</name>
</gene>
<dbReference type="InterPro" id="IPR019758">
    <property type="entry name" value="Pept_S26A_signal_pept_1_CS"/>
</dbReference>
<evidence type="ECO:0000313" key="8">
    <source>
        <dbReference type="EMBL" id="GAK58279.1"/>
    </source>
</evidence>
<dbReference type="InterPro" id="IPR036286">
    <property type="entry name" value="LexA/Signal_pep-like_sf"/>
</dbReference>
<keyword evidence="6" id="KW-0645">Protease</keyword>
<dbReference type="PANTHER" id="PTHR43390">
    <property type="entry name" value="SIGNAL PEPTIDASE I"/>
    <property type="match status" value="1"/>
</dbReference>
<evidence type="ECO:0000256" key="1">
    <source>
        <dbReference type="ARBA" id="ARBA00000677"/>
    </source>
</evidence>
<evidence type="ECO:0000313" key="9">
    <source>
        <dbReference type="Proteomes" id="UP000030661"/>
    </source>
</evidence>
<comment type="similarity">
    <text evidence="2 6">Belongs to the peptidase S26 family.</text>
</comment>
<dbReference type="NCBIfam" id="TIGR02227">
    <property type="entry name" value="sigpep_I_bact"/>
    <property type="match status" value="1"/>
</dbReference>
<evidence type="ECO:0000256" key="4">
    <source>
        <dbReference type="ARBA" id="ARBA00022801"/>
    </source>
</evidence>
<dbReference type="SUPFAM" id="SSF51306">
    <property type="entry name" value="LexA/Signal peptidase"/>
    <property type="match status" value="1"/>
</dbReference>
<protein>
    <recommendedName>
        <fullName evidence="3 6">Signal peptidase I</fullName>
        <ecNumber evidence="3 6">3.4.21.89</ecNumber>
    </recommendedName>
</protein>
<evidence type="ECO:0000256" key="6">
    <source>
        <dbReference type="RuleBase" id="RU362042"/>
    </source>
</evidence>
<evidence type="ECO:0000259" key="7">
    <source>
        <dbReference type="Pfam" id="PF10502"/>
    </source>
</evidence>
<dbReference type="InterPro" id="IPR019533">
    <property type="entry name" value="Peptidase_S26"/>
</dbReference>
<dbReference type="Pfam" id="PF10502">
    <property type="entry name" value="Peptidase_S26"/>
    <property type="match status" value="1"/>
</dbReference>
<evidence type="ECO:0000256" key="5">
    <source>
        <dbReference type="PIRSR" id="PIRSR600223-1"/>
    </source>
</evidence>
<feature type="active site" evidence="5">
    <location>
        <position position="98"/>
    </location>
</feature>
<reference evidence="8" key="1">
    <citation type="journal article" date="2015" name="PeerJ">
        <title>First genomic representation of candidate bacterial phylum KSB3 points to enhanced environmental sensing as a trigger of wastewater bulking.</title>
        <authorList>
            <person name="Sekiguchi Y."/>
            <person name="Ohashi A."/>
            <person name="Parks D.H."/>
            <person name="Yamauchi T."/>
            <person name="Tyson G.W."/>
            <person name="Hugenholtz P."/>
        </authorList>
    </citation>
    <scope>NUCLEOTIDE SEQUENCE [LARGE SCALE GENOMIC DNA]</scope>
</reference>
<feature type="domain" description="Peptidase S26" evidence="7">
    <location>
        <begin position="22"/>
        <end position="177"/>
    </location>
</feature>
<dbReference type="CDD" id="cd06530">
    <property type="entry name" value="S26_SPase_I"/>
    <property type="match status" value="1"/>
</dbReference>
<dbReference type="GO" id="GO:0004252">
    <property type="term" value="F:serine-type endopeptidase activity"/>
    <property type="evidence" value="ECO:0007669"/>
    <property type="project" value="InterPro"/>
</dbReference>
<dbReference type="PANTHER" id="PTHR43390:SF1">
    <property type="entry name" value="CHLOROPLAST PROCESSING PEPTIDASE"/>
    <property type="match status" value="1"/>
</dbReference>
<feature type="active site" evidence="5">
    <location>
        <position position="52"/>
    </location>
</feature>
<dbReference type="EC" id="3.4.21.89" evidence="3 6"/>
<dbReference type="HOGENOM" id="CLU_028723_5_1_0"/>
<comment type="subcellular location">
    <subcellularLocation>
        <location evidence="6">Membrane</location>
        <topology evidence="6">Single-pass type II membrane protein</topology>
    </subcellularLocation>
</comment>
<keyword evidence="9" id="KW-1185">Reference proteome</keyword>
<keyword evidence="6" id="KW-1133">Transmembrane helix</keyword>
<dbReference type="EMBL" id="DF820467">
    <property type="protein sequence ID" value="GAK58279.1"/>
    <property type="molecule type" value="Genomic_DNA"/>
</dbReference>
<sequence length="186" mass="21044">MENRLEHESEQKSTTQYKALLFDWSKTIILSILFALVIRLTIVGAYYVPTGSMQPTIEIGDRLLGCKFLYWFTEPKAGDIVVFEPPPQAQADVSRFVKRIVAVEGDIVEVKNGRLYINGEPQQEPYASSPLYRIPAIKVPNGELFVLGDNRNNSADGHVWGFLPATNVEAKIIFRFWPVTRIGMLE</sequence>
<dbReference type="GO" id="GO:0016020">
    <property type="term" value="C:membrane"/>
    <property type="evidence" value="ECO:0007669"/>
    <property type="project" value="UniProtKB-SubCell"/>
</dbReference>
<proteinExistence type="inferred from homology"/>
<dbReference type="Gene3D" id="2.10.109.10">
    <property type="entry name" value="Umud Fragment, subunit A"/>
    <property type="match status" value="1"/>
</dbReference>
<dbReference type="PRINTS" id="PR00727">
    <property type="entry name" value="LEADERPTASE"/>
</dbReference>
<evidence type="ECO:0000256" key="3">
    <source>
        <dbReference type="ARBA" id="ARBA00013208"/>
    </source>
</evidence>
<dbReference type="GO" id="GO:0006465">
    <property type="term" value="P:signal peptide processing"/>
    <property type="evidence" value="ECO:0007669"/>
    <property type="project" value="InterPro"/>
</dbReference>
<dbReference type="InterPro" id="IPR000223">
    <property type="entry name" value="Pept_S26A_signal_pept_1"/>
</dbReference>
<dbReference type="PROSITE" id="PS00761">
    <property type="entry name" value="SPASE_I_3"/>
    <property type="match status" value="1"/>
</dbReference>
<dbReference type="eggNOG" id="COG0681">
    <property type="taxonomic scope" value="Bacteria"/>
</dbReference>
<keyword evidence="4 6" id="KW-0378">Hydrolase</keyword>
<keyword evidence="6" id="KW-0472">Membrane</keyword>
<organism evidence="8">
    <name type="scientific">Vecturithrix granuli</name>
    <dbReference type="NCBI Taxonomy" id="1499967"/>
    <lineage>
        <taxon>Bacteria</taxon>
        <taxon>Candidatus Moduliflexota</taxon>
        <taxon>Candidatus Vecturitrichia</taxon>
        <taxon>Candidatus Vecturitrichales</taxon>
        <taxon>Candidatus Vecturitrichaceae</taxon>
        <taxon>Candidatus Vecturithrix</taxon>
    </lineage>
</organism>
<dbReference type="GO" id="GO:0009003">
    <property type="term" value="F:signal peptidase activity"/>
    <property type="evidence" value="ECO:0007669"/>
    <property type="project" value="UniProtKB-EC"/>
</dbReference>
<dbReference type="AlphaFoldDB" id="A0A081C124"/>
<feature type="transmembrane region" description="Helical" evidence="6">
    <location>
        <begin position="28"/>
        <end position="48"/>
    </location>
</feature>
<dbReference type="STRING" id="1499967.U27_05252"/>
<keyword evidence="6" id="KW-0812">Transmembrane</keyword>
<evidence type="ECO:0000256" key="2">
    <source>
        <dbReference type="ARBA" id="ARBA00009370"/>
    </source>
</evidence>
<name>A0A081C124_VECG1</name>